<dbReference type="RefSeq" id="WP_128200404.1">
    <property type="nucleotide sequence ID" value="NZ_SACT01000009.1"/>
</dbReference>
<keyword evidence="1" id="KW-0472">Membrane</keyword>
<keyword evidence="3" id="KW-1185">Reference proteome</keyword>
<dbReference type="Pfam" id="PF16732">
    <property type="entry name" value="ComP_DUS"/>
    <property type="match status" value="1"/>
</dbReference>
<evidence type="ECO:0000313" key="2">
    <source>
        <dbReference type="EMBL" id="RVT48863.1"/>
    </source>
</evidence>
<comment type="caution">
    <text evidence="2">The sequence shown here is derived from an EMBL/GenBank/DDBJ whole genome shotgun (WGS) entry which is preliminary data.</text>
</comment>
<keyword evidence="1" id="KW-0812">Transmembrane</keyword>
<dbReference type="Pfam" id="PF07963">
    <property type="entry name" value="N_methyl"/>
    <property type="match status" value="1"/>
</dbReference>
<dbReference type="InterPro" id="IPR045584">
    <property type="entry name" value="Pilin-like"/>
</dbReference>
<dbReference type="EMBL" id="SACT01000009">
    <property type="protein sequence ID" value="RVT48863.1"/>
    <property type="molecule type" value="Genomic_DNA"/>
</dbReference>
<name>A0A437JQ04_9BURK</name>
<dbReference type="GO" id="GO:0043683">
    <property type="term" value="P:type IV pilus assembly"/>
    <property type="evidence" value="ECO:0007669"/>
    <property type="project" value="InterPro"/>
</dbReference>
<accession>A0A437JQ04</accession>
<dbReference type="OrthoDB" id="8592370at2"/>
<reference evidence="2 3" key="1">
    <citation type="submission" date="2019-01" db="EMBL/GenBank/DDBJ databases">
        <authorList>
            <person name="Chen W.-M."/>
        </authorList>
    </citation>
    <scope>NUCLEOTIDE SEQUENCE [LARGE SCALE GENOMIC DNA]</scope>
    <source>
        <strain evidence="2 3">ICH-3</strain>
    </source>
</reference>
<evidence type="ECO:0000256" key="1">
    <source>
        <dbReference type="SAM" id="Phobius"/>
    </source>
</evidence>
<sequence>MPRSGFTLIELAIVLVVTGLLVTFAWPAMETRLTASRRADATLALERVQLAQERHRALHGLYSADASALGVSLRSPEGLYALSLDTGVPDGYAVVARPIDGSPQQADAECAEITLQVVQGFATPGPSRRCWNR</sequence>
<feature type="transmembrane region" description="Helical" evidence="1">
    <location>
        <begin position="6"/>
        <end position="28"/>
    </location>
</feature>
<dbReference type="PROSITE" id="PS00409">
    <property type="entry name" value="PROKAR_NTER_METHYL"/>
    <property type="match status" value="1"/>
</dbReference>
<organism evidence="2 3">
    <name type="scientific">Rubrivivax albus</name>
    <dbReference type="NCBI Taxonomy" id="2499835"/>
    <lineage>
        <taxon>Bacteria</taxon>
        <taxon>Pseudomonadati</taxon>
        <taxon>Pseudomonadota</taxon>
        <taxon>Betaproteobacteria</taxon>
        <taxon>Burkholderiales</taxon>
        <taxon>Sphaerotilaceae</taxon>
        <taxon>Rubrivivax</taxon>
    </lineage>
</organism>
<dbReference type="InterPro" id="IPR012902">
    <property type="entry name" value="N_methyl_site"/>
</dbReference>
<dbReference type="InterPro" id="IPR031982">
    <property type="entry name" value="PilE-like"/>
</dbReference>
<dbReference type="Gene3D" id="3.30.700.10">
    <property type="entry name" value="Glycoprotein, Type 4 Pilin"/>
    <property type="match status" value="1"/>
</dbReference>
<protein>
    <submittedName>
        <fullName evidence="2">Prepilin-type N-terminal cleavage/methylation domain-containing protein</fullName>
    </submittedName>
</protein>
<dbReference type="NCBIfam" id="TIGR02532">
    <property type="entry name" value="IV_pilin_GFxxxE"/>
    <property type="match status" value="1"/>
</dbReference>
<gene>
    <name evidence="2" type="ORF">ENE75_21125</name>
</gene>
<dbReference type="SUPFAM" id="SSF54523">
    <property type="entry name" value="Pili subunits"/>
    <property type="match status" value="1"/>
</dbReference>
<dbReference type="AlphaFoldDB" id="A0A437JQ04"/>
<dbReference type="Proteomes" id="UP000288178">
    <property type="component" value="Unassembled WGS sequence"/>
</dbReference>
<keyword evidence="1" id="KW-1133">Transmembrane helix</keyword>
<proteinExistence type="predicted"/>
<evidence type="ECO:0000313" key="3">
    <source>
        <dbReference type="Proteomes" id="UP000288178"/>
    </source>
</evidence>